<dbReference type="Gene3D" id="3.90.1150.10">
    <property type="entry name" value="Aspartate Aminotransferase, domain 1"/>
    <property type="match status" value="1"/>
</dbReference>
<dbReference type="InterPro" id="IPR015422">
    <property type="entry name" value="PyrdxlP-dep_Trfase_small"/>
</dbReference>
<sequence>MDEVITGFRISLGGAQSYYQIDADLTCLGKVIGGGMPIGAFGGKKKIMENLVPTGKVYQAGTFSGNPISMTAGYACLKLLQSPSIYNKLNEKTIYLVKGIDEVAKNNNVSILINHCGSMFSIFFTKNRRVKSYQDVLLCSKKKFNFFFQEMRNLGIMISPSFFESNFISLTHDKKDLDKTIFAAKKVFRNNIFKQ</sequence>
<dbReference type="PANTHER" id="PTHR43713">
    <property type="entry name" value="GLUTAMATE-1-SEMIALDEHYDE 2,1-AMINOMUTASE"/>
    <property type="match status" value="1"/>
</dbReference>
<dbReference type="InterPro" id="IPR015421">
    <property type="entry name" value="PyrdxlP-dep_Trfase_major"/>
</dbReference>
<name>A0A1A9Z105_GLOPL</name>
<comment type="cofactor">
    <cofactor evidence="1">
        <name>pyridoxal 5'-phosphate</name>
        <dbReference type="ChEBI" id="CHEBI:597326"/>
    </cofactor>
</comment>
<proteinExistence type="predicted"/>
<evidence type="ECO:0000256" key="1">
    <source>
        <dbReference type="ARBA" id="ARBA00001933"/>
    </source>
</evidence>
<dbReference type="AlphaFoldDB" id="A0A1A9Z105"/>
<reference evidence="4" key="1">
    <citation type="submission" date="2014-03" db="EMBL/GenBank/DDBJ databases">
        <authorList>
            <person name="Aksoy S."/>
            <person name="Warren W."/>
            <person name="Wilson R.K."/>
        </authorList>
    </citation>
    <scope>NUCLEOTIDE SEQUENCE [LARGE SCALE GENOMIC DNA]</scope>
    <source>
        <strain evidence="4">IAEA</strain>
    </source>
</reference>
<accession>A0A1A9Z105</accession>
<dbReference type="Proteomes" id="UP000092445">
    <property type="component" value="Unassembled WGS sequence"/>
</dbReference>
<protein>
    <recommendedName>
        <fullName evidence="5">Glutamate-1-semialdehyde 2,1-aminomutase</fullName>
    </recommendedName>
</protein>
<dbReference type="SUPFAM" id="SSF53383">
    <property type="entry name" value="PLP-dependent transferases"/>
    <property type="match status" value="1"/>
</dbReference>
<keyword evidence="2" id="KW-0663">Pyridoxal phosphate</keyword>
<dbReference type="InterPro" id="IPR005814">
    <property type="entry name" value="Aminotrans_3"/>
</dbReference>
<dbReference type="Gene3D" id="3.40.640.10">
    <property type="entry name" value="Type I PLP-dependent aspartate aminotransferase-like (Major domain)"/>
    <property type="match status" value="1"/>
</dbReference>
<dbReference type="Pfam" id="PF00202">
    <property type="entry name" value="Aminotran_3"/>
    <property type="match status" value="1"/>
</dbReference>
<organism evidence="3 4">
    <name type="scientific">Glossina pallidipes</name>
    <name type="common">Tsetse fly</name>
    <dbReference type="NCBI Taxonomy" id="7398"/>
    <lineage>
        <taxon>Eukaryota</taxon>
        <taxon>Metazoa</taxon>
        <taxon>Ecdysozoa</taxon>
        <taxon>Arthropoda</taxon>
        <taxon>Hexapoda</taxon>
        <taxon>Insecta</taxon>
        <taxon>Pterygota</taxon>
        <taxon>Neoptera</taxon>
        <taxon>Endopterygota</taxon>
        <taxon>Diptera</taxon>
        <taxon>Brachycera</taxon>
        <taxon>Muscomorpha</taxon>
        <taxon>Hippoboscoidea</taxon>
        <taxon>Glossinidae</taxon>
        <taxon>Glossina</taxon>
    </lineage>
</organism>
<evidence type="ECO:0000313" key="4">
    <source>
        <dbReference type="Proteomes" id="UP000092445"/>
    </source>
</evidence>
<evidence type="ECO:0000313" key="3">
    <source>
        <dbReference type="EnsemblMetazoa" id="GPAI000642-PA"/>
    </source>
</evidence>
<reference evidence="3" key="2">
    <citation type="submission" date="2020-05" db="UniProtKB">
        <authorList>
            <consortium name="EnsemblMetazoa"/>
        </authorList>
    </citation>
    <scope>IDENTIFICATION</scope>
    <source>
        <strain evidence="3">IAEA</strain>
    </source>
</reference>
<dbReference type="InterPro" id="IPR015424">
    <property type="entry name" value="PyrdxlP-dep_Trfase"/>
</dbReference>
<dbReference type="GO" id="GO:0008483">
    <property type="term" value="F:transaminase activity"/>
    <property type="evidence" value="ECO:0007669"/>
    <property type="project" value="InterPro"/>
</dbReference>
<dbReference type="EnsemblMetazoa" id="GPAI000642-RA">
    <property type="protein sequence ID" value="GPAI000642-PA"/>
    <property type="gene ID" value="GPAI000642"/>
</dbReference>
<dbReference type="PANTHER" id="PTHR43713:SF3">
    <property type="entry name" value="GLUTAMATE-1-SEMIALDEHYDE 2,1-AMINOMUTASE 1, CHLOROPLASTIC-RELATED"/>
    <property type="match status" value="1"/>
</dbReference>
<evidence type="ECO:0000256" key="2">
    <source>
        <dbReference type="ARBA" id="ARBA00022898"/>
    </source>
</evidence>
<dbReference type="GO" id="GO:0030170">
    <property type="term" value="F:pyridoxal phosphate binding"/>
    <property type="evidence" value="ECO:0007669"/>
    <property type="project" value="InterPro"/>
</dbReference>
<evidence type="ECO:0008006" key="5">
    <source>
        <dbReference type="Google" id="ProtNLM"/>
    </source>
</evidence>
<dbReference type="STRING" id="7398.A0A1A9Z105"/>
<dbReference type="VEuPathDB" id="VectorBase:GPAI000642"/>
<keyword evidence="4" id="KW-1185">Reference proteome</keyword>